<dbReference type="SUPFAM" id="SSF50494">
    <property type="entry name" value="Trypsin-like serine proteases"/>
    <property type="match status" value="1"/>
</dbReference>
<dbReference type="Proteomes" id="UP000807504">
    <property type="component" value="Unassembled WGS sequence"/>
</dbReference>
<dbReference type="Pfam" id="PF01423">
    <property type="entry name" value="LSM"/>
    <property type="match status" value="1"/>
</dbReference>
<evidence type="ECO:0000313" key="13">
    <source>
        <dbReference type="EMBL" id="KAF8791074.1"/>
    </source>
</evidence>
<evidence type="ECO:0000256" key="6">
    <source>
        <dbReference type="ARBA" id="ARBA00023157"/>
    </source>
</evidence>
<dbReference type="InterPro" id="IPR022700">
    <property type="entry name" value="CLIP"/>
</dbReference>
<keyword evidence="14" id="KW-1185">Reference proteome</keyword>
<dbReference type="SMART" id="SM00680">
    <property type="entry name" value="CLIP"/>
    <property type="match status" value="1"/>
</dbReference>
<keyword evidence="4" id="KW-0378">Hydrolase</keyword>
<keyword evidence="5" id="KW-0720">Serine protease</keyword>
<dbReference type="InterPro" id="IPR034104">
    <property type="entry name" value="Lsm1"/>
</dbReference>
<dbReference type="GO" id="GO:0006508">
    <property type="term" value="P:proteolysis"/>
    <property type="evidence" value="ECO:0007669"/>
    <property type="project" value="UniProtKB-KW"/>
</dbReference>
<dbReference type="InterPro" id="IPR043504">
    <property type="entry name" value="Peptidase_S1_PA_chymotrypsin"/>
</dbReference>
<evidence type="ECO:0000256" key="7">
    <source>
        <dbReference type="ARBA" id="ARBA00024195"/>
    </source>
</evidence>
<dbReference type="GO" id="GO:0003723">
    <property type="term" value="F:RNA binding"/>
    <property type="evidence" value="ECO:0007669"/>
    <property type="project" value="InterPro"/>
</dbReference>
<feature type="domain" description="Peptidase S1" evidence="10">
    <location>
        <begin position="168"/>
        <end position="360"/>
    </location>
</feature>
<dbReference type="SMART" id="SM00020">
    <property type="entry name" value="Tryp_SPc"/>
    <property type="match status" value="1"/>
</dbReference>
<organism evidence="13 14">
    <name type="scientific">Argiope bruennichi</name>
    <name type="common">Wasp spider</name>
    <name type="synonym">Aranea bruennichi</name>
    <dbReference type="NCBI Taxonomy" id="94029"/>
    <lineage>
        <taxon>Eukaryota</taxon>
        <taxon>Metazoa</taxon>
        <taxon>Ecdysozoa</taxon>
        <taxon>Arthropoda</taxon>
        <taxon>Chelicerata</taxon>
        <taxon>Arachnida</taxon>
        <taxon>Araneae</taxon>
        <taxon>Araneomorphae</taxon>
        <taxon>Entelegynae</taxon>
        <taxon>Araneoidea</taxon>
        <taxon>Araneidae</taxon>
        <taxon>Argiope</taxon>
    </lineage>
</organism>
<dbReference type="GO" id="GO:0000932">
    <property type="term" value="C:P-body"/>
    <property type="evidence" value="ECO:0007669"/>
    <property type="project" value="UniProtKB-SubCell"/>
</dbReference>
<dbReference type="InterPro" id="IPR009003">
    <property type="entry name" value="Peptidase_S1_PA"/>
</dbReference>
<name>A0A8T0FII8_ARGBR</name>
<dbReference type="SUPFAM" id="SSF50182">
    <property type="entry name" value="Sm-like ribonucleoproteins"/>
    <property type="match status" value="1"/>
</dbReference>
<keyword evidence="2" id="KW-0645">Protease</keyword>
<protein>
    <submittedName>
        <fullName evidence="13">Proclotting enzyme like protein</fullName>
    </submittedName>
</protein>
<accession>A0A8T0FII8</accession>
<comment type="similarity">
    <text evidence="7">Belongs to the peptidase S1 family. CLIP subfamily.</text>
</comment>
<evidence type="ECO:0000256" key="9">
    <source>
        <dbReference type="SAM" id="SignalP"/>
    </source>
</evidence>
<dbReference type="Pfam" id="PF00089">
    <property type="entry name" value="Trypsin"/>
    <property type="match status" value="1"/>
</dbReference>
<dbReference type="Gene3D" id="3.30.1640.30">
    <property type="match status" value="1"/>
</dbReference>
<evidence type="ECO:0000313" key="14">
    <source>
        <dbReference type="Proteomes" id="UP000807504"/>
    </source>
</evidence>
<dbReference type="Pfam" id="PF12032">
    <property type="entry name" value="CLIP"/>
    <property type="match status" value="1"/>
</dbReference>
<keyword evidence="6" id="KW-1015">Disulfide bond</keyword>
<dbReference type="FunFam" id="2.40.10.10:FF:000002">
    <property type="entry name" value="Transmembrane protease serine"/>
    <property type="match status" value="1"/>
</dbReference>
<evidence type="ECO:0000259" key="10">
    <source>
        <dbReference type="PROSITE" id="PS50240"/>
    </source>
</evidence>
<dbReference type="InterPro" id="IPR033116">
    <property type="entry name" value="TRYPSIN_SER"/>
</dbReference>
<dbReference type="SMART" id="SM00651">
    <property type="entry name" value="Sm"/>
    <property type="match status" value="1"/>
</dbReference>
<dbReference type="InterPro" id="IPR038565">
    <property type="entry name" value="CLIP_sf"/>
</dbReference>
<dbReference type="AlphaFoldDB" id="A0A8T0FII8"/>
<dbReference type="InterPro" id="IPR047575">
    <property type="entry name" value="Sm"/>
</dbReference>
<dbReference type="PROSITE" id="PS00135">
    <property type="entry name" value="TRYPSIN_SER"/>
    <property type="match status" value="1"/>
</dbReference>
<evidence type="ECO:0000256" key="3">
    <source>
        <dbReference type="ARBA" id="ARBA00022729"/>
    </source>
</evidence>
<evidence type="ECO:0000256" key="4">
    <source>
        <dbReference type="ARBA" id="ARBA00022801"/>
    </source>
</evidence>
<keyword evidence="3 9" id="KW-0732">Signal</keyword>
<dbReference type="PANTHER" id="PTHR24252">
    <property type="entry name" value="ACROSIN-RELATED"/>
    <property type="match status" value="1"/>
</dbReference>
<dbReference type="Gene3D" id="2.30.30.100">
    <property type="match status" value="1"/>
</dbReference>
<dbReference type="EMBL" id="JABXBU010000011">
    <property type="protein sequence ID" value="KAF8791074.1"/>
    <property type="molecule type" value="Genomic_DNA"/>
</dbReference>
<dbReference type="GO" id="GO:0004252">
    <property type="term" value="F:serine-type endopeptidase activity"/>
    <property type="evidence" value="ECO:0007669"/>
    <property type="project" value="InterPro"/>
</dbReference>
<gene>
    <name evidence="13" type="ORF">HNY73_006003</name>
</gene>
<evidence type="ECO:0000256" key="1">
    <source>
        <dbReference type="ARBA" id="ARBA00004201"/>
    </source>
</evidence>
<dbReference type="CDD" id="cd01728">
    <property type="entry name" value="LSm1"/>
    <property type="match status" value="1"/>
</dbReference>
<dbReference type="PROSITE" id="PS50240">
    <property type="entry name" value="TRYPSIN_DOM"/>
    <property type="match status" value="1"/>
</dbReference>
<comment type="subcellular location">
    <subcellularLocation>
        <location evidence="1">Cytoplasm</location>
        <location evidence="1">P-body</location>
    </subcellularLocation>
</comment>
<dbReference type="PANTHER" id="PTHR24252:SF7">
    <property type="entry name" value="HYALIN"/>
    <property type="match status" value="1"/>
</dbReference>
<feature type="domain" description="Clip" evidence="11">
    <location>
        <begin position="39"/>
        <end position="84"/>
    </location>
</feature>
<evidence type="ECO:0000259" key="12">
    <source>
        <dbReference type="PROSITE" id="PS52002"/>
    </source>
</evidence>
<feature type="region of interest" description="Disordered" evidence="8">
    <location>
        <begin position="109"/>
        <end position="128"/>
    </location>
</feature>
<feature type="domain" description="Sm" evidence="12">
    <location>
        <begin position="395"/>
        <end position="470"/>
    </location>
</feature>
<dbReference type="PROSITE" id="PS52002">
    <property type="entry name" value="SM"/>
    <property type="match status" value="1"/>
</dbReference>
<dbReference type="GO" id="GO:0000956">
    <property type="term" value="P:nuclear-transcribed mRNA catabolic process"/>
    <property type="evidence" value="ECO:0007669"/>
    <property type="project" value="InterPro"/>
</dbReference>
<comment type="caution">
    <text evidence="13">The sequence shown here is derived from an EMBL/GenBank/DDBJ whole genome shotgun (WGS) entry which is preliminary data.</text>
</comment>
<dbReference type="PROSITE" id="PS51888">
    <property type="entry name" value="CLIP"/>
    <property type="match status" value="1"/>
</dbReference>
<evidence type="ECO:0000259" key="11">
    <source>
        <dbReference type="PROSITE" id="PS51888"/>
    </source>
</evidence>
<sequence>MQLWFFGCVFLLKIIDASPFWHRVARQVIFPRSSSHDDSCKTPTERSGACIPVLQCRSLIQARNMDLMRKSICGFEGKAPRVCCPARTDDDIAQETEVLSPDIRRGFEQNSTSLPSDSNVTVTSSASTNKADARNLRNLTLNNESSEDERKNIFPTECGRTLVTFRRIVGGQESVIGAWPWMALIYFIRRSGRSAECGGVVLMVRLGDHDIESDNEGATPVDFAVVSFGKNIAPICLPFDVFKGDLSNRNAFTAGWGTISYGGPASSKLQEVQLRIWENPRCKVVFRREVPITGANVCAGDGDKDACRGDSGGPLMLAHTDGRFYLIGIVSFGKKCAEPGVPGVYARISHFIDWIVQQVEKTIFTIECGFGVISAMPKSSSEEKGNTLPSPEVIPGAPSLLQHLDKKLYVWLRDGRMFVGRLRSVDQFANLVLYEAYERIHNGKEFGDLPQGVLMIRGENVALLGEMKDGEGWKYGANELLAKQEVRENAQKKINKMKTLAYWKRGLVFSYEDYF</sequence>
<dbReference type="CDD" id="cd00190">
    <property type="entry name" value="Tryp_SPc"/>
    <property type="match status" value="1"/>
</dbReference>
<evidence type="ECO:0000256" key="5">
    <source>
        <dbReference type="ARBA" id="ARBA00022825"/>
    </source>
</evidence>
<reference evidence="13" key="2">
    <citation type="submission" date="2020-06" db="EMBL/GenBank/DDBJ databases">
        <authorList>
            <person name="Sheffer M."/>
        </authorList>
    </citation>
    <scope>NUCLEOTIDE SEQUENCE</scope>
</reference>
<proteinExistence type="inferred from homology"/>
<evidence type="ECO:0000256" key="8">
    <source>
        <dbReference type="SAM" id="MobiDB-lite"/>
    </source>
</evidence>
<evidence type="ECO:0000256" key="2">
    <source>
        <dbReference type="ARBA" id="ARBA00022670"/>
    </source>
</evidence>
<feature type="compositionally biased region" description="Low complexity" evidence="8">
    <location>
        <begin position="116"/>
        <end position="128"/>
    </location>
</feature>
<feature type="chain" id="PRO_5035923964" evidence="9">
    <location>
        <begin position="18"/>
        <end position="515"/>
    </location>
</feature>
<dbReference type="InterPro" id="IPR010920">
    <property type="entry name" value="LSM_dom_sf"/>
</dbReference>
<dbReference type="InterPro" id="IPR001254">
    <property type="entry name" value="Trypsin_dom"/>
</dbReference>
<dbReference type="InterPro" id="IPR001163">
    <property type="entry name" value="Sm_dom_euk/arc"/>
</dbReference>
<feature type="signal peptide" evidence="9">
    <location>
        <begin position="1"/>
        <end position="17"/>
    </location>
</feature>
<reference evidence="13" key="1">
    <citation type="journal article" date="2020" name="bioRxiv">
        <title>Chromosome-level reference genome of the European wasp spider Argiope bruennichi: a resource for studies on range expansion and evolutionary adaptation.</title>
        <authorList>
            <person name="Sheffer M.M."/>
            <person name="Hoppe A."/>
            <person name="Krehenwinkel H."/>
            <person name="Uhl G."/>
            <person name="Kuss A.W."/>
            <person name="Jensen L."/>
            <person name="Jensen C."/>
            <person name="Gillespie R.G."/>
            <person name="Hoff K.J."/>
            <person name="Prost S."/>
        </authorList>
    </citation>
    <scope>NUCLEOTIDE SEQUENCE</scope>
</reference>
<dbReference type="Gene3D" id="2.40.10.10">
    <property type="entry name" value="Trypsin-like serine proteases"/>
    <property type="match status" value="2"/>
</dbReference>